<evidence type="ECO:0000256" key="1">
    <source>
        <dbReference type="SAM" id="SignalP"/>
    </source>
</evidence>
<evidence type="ECO:0000313" key="2">
    <source>
        <dbReference type="EMBL" id="MBB6669749.1"/>
    </source>
</evidence>
<name>A0A7X0RLJ5_9BACL</name>
<feature type="signal peptide" evidence="1">
    <location>
        <begin position="1"/>
        <end position="29"/>
    </location>
</feature>
<organism evidence="2 3">
    <name type="scientific">Cohnella nanjingensis</name>
    <dbReference type="NCBI Taxonomy" id="1387779"/>
    <lineage>
        <taxon>Bacteria</taxon>
        <taxon>Bacillati</taxon>
        <taxon>Bacillota</taxon>
        <taxon>Bacilli</taxon>
        <taxon>Bacillales</taxon>
        <taxon>Paenibacillaceae</taxon>
        <taxon>Cohnella</taxon>
    </lineage>
</organism>
<keyword evidence="3" id="KW-1185">Reference proteome</keyword>
<dbReference type="PROSITE" id="PS51257">
    <property type="entry name" value="PROKAR_LIPOPROTEIN"/>
    <property type="match status" value="1"/>
</dbReference>
<dbReference type="EMBL" id="JACJVP010000004">
    <property type="protein sequence ID" value="MBB6669749.1"/>
    <property type="molecule type" value="Genomic_DNA"/>
</dbReference>
<dbReference type="AlphaFoldDB" id="A0A7X0RLJ5"/>
<proteinExistence type="predicted"/>
<gene>
    <name evidence="2" type="ORF">H7C19_03505</name>
</gene>
<feature type="chain" id="PRO_5030543533" evidence="1">
    <location>
        <begin position="30"/>
        <end position="200"/>
    </location>
</feature>
<protein>
    <submittedName>
        <fullName evidence="2">Uncharacterized protein</fullName>
    </submittedName>
</protein>
<reference evidence="2 3" key="1">
    <citation type="submission" date="2020-08" db="EMBL/GenBank/DDBJ databases">
        <title>Cohnella phylogeny.</title>
        <authorList>
            <person name="Dunlap C."/>
        </authorList>
    </citation>
    <scope>NUCLEOTIDE SEQUENCE [LARGE SCALE GENOMIC DNA]</scope>
    <source>
        <strain evidence="2 3">DSM 28246</strain>
    </source>
</reference>
<accession>A0A7X0RLJ5</accession>
<comment type="caution">
    <text evidence="2">The sequence shown here is derived from an EMBL/GenBank/DDBJ whole genome shotgun (WGS) entry which is preliminary data.</text>
</comment>
<dbReference type="Proteomes" id="UP000547209">
    <property type="component" value="Unassembled WGS sequence"/>
</dbReference>
<evidence type="ECO:0000313" key="3">
    <source>
        <dbReference type="Proteomes" id="UP000547209"/>
    </source>
</evidence>
<dbReference type="RefSeq" id="WP_185141191.1">
    <property type="nucleotide sequence ID" value="NZ_JACJVP010000004.1"/>
</dbReference>
<keyword evidence="1" id="KW-0732">Signal</keyword>
<sequence>MMKRWIGKAKAGTLALAGLALLTAACGGAGEVGRAGSPAPSASSSAHLARTYHYDLKSTRAEPMPEGSGNGSGGSDALEVSPADLESVLTLDFDLSQKGDFLIAEGEGVLWTGKRSIPFALDQTSVVREDALTGDAAFVHGTLQAHATGKQKTTFALDFRLLPQDKQIELRMPVGKQFVVYGDSPAMAERAEEIGKLVFR</sequence>